<proteinExistence type="predicted"/>
<accession>A0A8S1GZJ2</accession>
<keyword evidence="3" id="KW-1185">Reference proteome</keyword>
<dbReference type="AlphaFoldDB" id="A0A8S1GZJ2"/>
<evidence type="ECO:0000313" key="3">
    <source>
        <dbReference type="Proteomes" id="UP000835052"/>
    </source>
</evidence>
<protein>
    <submittedName>
        <fullName evidence="2">Uncharacterized protein</fullName>
    </submittedName>
</protein>
<name>A0A8S1GZJ2_9PELO</name>
<keyword evidence="1" id="KW-0732">Signal</keyword>
<feature type="signal peptide" evidence="1">
    <location>
        <begin position="1"/>
        <end position="19"/>
    </location>
</feature>
<comment type="caution">
    <text evidence="2">The sequence shown here is derived from an EMBL/GenBank/DDBJ whole genome shotgun (WGS) entry which is preliminary data.</text>
</comment>
<evidence type="ECO:0000256" key="1">
    <source>
        <dbReference type="SAM" id="SignalP"/>
    </source>
</evidence>
<evidence type="ECO:0000313" key="2">
    <source>
        <dbReference type="EMBL" id="CAD6189416.1"/>
    </source>
</evidence>
<feature type="chain" id="PRO_5035869512" evidence="1">
    <location>
        <begin position="20"/>
        <end position="123"/>
    </location>
</feature>
<reference evidence="2" key="1">
    <citation type="submission" date="2020-10" db="EMBL/GenBank/DDBJ databases">
        <authorList>
            <person name="Kikuchi T."/>
        </authorList>
    </citation>
    <scope>NUCLEOTIDE SEQUENCE</scope>
    <source>
        <strain evidence="2">NKZ352</strain>
    </source>
</reference>
<gene>
    <name evidence="2" type="ORF">CAUJ_LOCUS5335</name>
</gene>
<dbReference type="OrthoDB" id="5791676at2759"/>
<organism evidence="2 3">
    <name type="scientific">Caenorhabditis auriculariae</name>
    <dbReference type="NCBI Taxonomy" id="2777116"/>
    <lineage>
        <taxon>Eukaryota</taxon>
        <taxon>Metazoa</taxon>
        <taxon>Ecdysozoa</taxon>
        <taxon>Nematoda</taxon>
        <taxon>Chromadorea</taxon>
        <taxon>Rhabditida</taxon>
        <taxon>Rhabditina</taxon>
        <taxon>Rhabditomorpha</taxon>
        <taxon>Rhabditoidea</taxon>
        <taxon>Rhabditidae</taxon>
        <taxon>Peloderinae</taxon>
        <taxon>Caenorhabditis</taxon>
    </lineage>
</organism>
<dbReference type="Proteomes" id="UP000835052">
    <property type="component" value="Unassembled WGS sequence"/>
</dbReference>
<sequence>MQLRLQLILLFYFSRSFFCDDYEIKEENIVGLEDFLMSLDPQTSDVLLELLQAKTNNATQVIYILSILLDVPFIPRRCNKRSRESRSLPPMTRCDGQTSSQHLFLSALPTSSVPRLNLSASSL</sequence>
<dbReference type="EMBL" id="CAJGYM010000010">
    <property type="protein sequence ID" value="CAD6189416.1"/>
    <property type="molecule type" value="Genomic_DNA"/>
</dbReference>